<dbReference type="AlphaFoldDB" id="A0A5S9R1T9"/>
<reference evidence="2 3" key="1">
    <citation type="submission" date="2019-11" db="EMBL/GenBank/DDBJ databases">
        <authorList>
            <person name="Holert J."/>
        </authorList>
    </citation>
    <scope>NUCLEOTIDE SEQUENCE [LARGE SCALE GENOMIC DNA]</scope>
    <source>
        <strain evidence="2">SB11_3</strain>
    </source>
</reference>
<evidence type="ECO:0000313" key="2">
    <source>
        <dbReference type="EMBL" id="CAA0125735.1"/>
    </source>
</evidence>
<feature type="region of interest" description="Disordered" evidence="1">
    <location>
        <begin position="136"/>
        <end position="159"/>
    </location>
</feature>
<dbReference type="OrthoDB" id="9892665at2"/>
<keyword evidence="3" id="KW-1185">Reference proteome</keyword>
<feature type="compositionally biased region" description="Polar residues" evidence="1">
    <location>
        <begin position="136"/>
        <end position="150"/>
    </location>
</feature>
<gene>
    <name evidence="2" type="ORF">OPDIPICF_03577</name>
</gene>
<evidence type="ECO:0000256" key="1">
    <source>
        <dbReference type="SAM" id="MobiDB-lite"/>
    </source>
</evidence>
<accession>A0A5S9R1T9</accession>
<sequence>MKRRPLILITLIISHMLVNVVWASSHKGVDVEDPNNMPHLHFYSHGHDHPISNNTDTHDDSGLHLLISILAPDYHSSAADIDHTNLTDIGMIEETNEPADNASVSGGHDHTKEPHICLVFQVSNLFSLAPMPIQTTKPAGSSWQSVTFSLTPPVPPPLA</sequence>
<organism evidence="2 3">
    <name type="scientific">BD1-7 clade bacterium</name>
    <dbReference type="NCBI Taxonomy" id="2029982"/>
    <lineage>
        <taxon>Bacteria</taxon>
        <taxon>Pseudomonadati</taxon>
        <taxon>Pseudomonadota</taxon>
        <taxon>Gammaproteobacteria</taxon>
        <taxon>Cellvibrionales</taxon>
        <taxon>Spongiibacteraceae</taxon>
        <taxon>BD1-7 clade</taxon>
    </lineage>
</organism>
<dbReference type="Proteomes" id="UP000441399">
    <property type="component" value="Unassembled WGS sequence"/>
</dbReference>
<proteinExistence type="predicted"/>
<dbReference type="EMBL" id="CACSIO010000062">
    <property type="protein sequence ID" value="CAA0125735.1"/>
    <property type="molecule type" value="Genomic_DNA"/>
</dbReference>
<name>A0A5S9R1T9_9GAMM</name>
<protein>
    <submittedName>
        <fullName evidence="2">Uncharacterized protein</fullName>
    </submittedName>
</protein>
<evidence type="ECO:0000313" key="3">
    <source>
        <dbReference type="Proteomes" id="UP000441399"/>
    </source>
</evidence>